<dbReference type="OrthoDB" id="667178at2"/>
<evidence type="ECO:0000256" key="1">
    <source>
        <dbReference type="SAM" id="Phobius"/>
    </source>
</evidence>
<keyword evidence="1" id="KW-1133">Transmembrane helix</keyword>
<dbReference type="AlphaFoldDB" id="A0A0E9N4V8"/>
<keyword evidence="1" id="KW-0472">Membrane</keyword>
<evidence type="ECO:0000313" key="2">
    <source>
        <dbReference type="EMBL" id="GAO44721.1"/>
    </source>
</evidence>
<keyword evidence="1" id="KW-0812">Transmembrane</keyword>
<dbReference type="RefSeq" id="WP_046370588.1">
    <property type="nucleotide sequence ID" value="NZ_BBWV01000003.1"/>
</dbReference>
<feature type="transmembrane region" description="Helical" evidence="1">
    <location>
        <begin position="59"/>
        <end position="83"/>
    </location>
</feature>
<dbReference type="Proteomes" id="UP000033121">
    <property type="component" value="Unassembled WGS sequence"/>
</dbReference>
<accession>A0A0E9N4V8</accession>
<comment type="caution">
    <text evidence="2">The sequence shown here is derived from an EMBL/GenBank/DDBJ whole genome shotgun (WGS) entry which is preliminary data.</text>
</comment>
<keyword evidence="3" id="KW-1185">Reference proteome</keyword>
<dbReference type="STRING" id="1220578.FPE01S_03_07600"/>
<sequence>MQLQFATRKLYPDELRLLKFLFSKKEKQSASKIRFKHYIIAGIVGGVCTYIAANIPDSFWTFFFGTTAVISFGFIVFTPYEIYKDKVRHKEFMQQLNTIINRGTVDTCTILAKRIAVAKEFEDEGDLYIIEYETDKLLYLWDNFNMPRKFPCLEFELYEENFINTFGRQVYPLSGRIEPVIIDRKAKWNYMKKIGAPGHLETETNNFDSLVKVYNSYGG</sequence>
<organism evidence="2 3">
    <name type="scientific">Flavihumibacter petaseus NBRC 106054</name>
    <dbReference type="NCBI Taxonomy" id="1220578"/>
    <lineage>
        <taxon>Bacteria</taxon>
        <taxon>Pseudomonadati</taxon>
        <taxon>Bacteroidota</taxon>
        <taxon>Chitinophagia</taxon>
        <taxon>Chitinophagales</taxon>
        <taxon>Chitinophagaceae</taxon>
        <taxon>Flavihumibacter</taxon>
    </lineage>
</organism>
<feature type="transmembrane region" description="Helical" evidence="1">
    <location>
        <begin position="35"/>
        <end position="53"/>
    </location>
</feature>
<proteinExistence type="predicted"/>
<name>A0A0E9N4V8_9BACT</name>
<dbReference type="EMBL" id="BBWV01000003">
    <property type="protein sequence ID" value="GAO44721.1"/>
    <property type="molecule type" value="Genomic_DNA"/>
</dbReference>
<reference evidence="2 3" key="1">
    <citation type="submission" date="2015-04" db="EMBL/GenBank/DDBJ databases">
        <title>Whole genome shotgun sequence of Flavihumibacter petaseus NBRC 106054.</title>
        <authorList>
            <person name="Miyazawa S."/>
            <person name="Hosoyama A."/>
            <person name="Hashimoto M."/>
            <person name="Noguchi M."/>
            <person name="Tsuchikane K."/>
            <person name="Ohji S."/>
            <person name="Yamazoe A."/>
            <person name="Ichikawa N."/>
            <person name="Kimura A."/>
            <person name="Fujita N."/>
        </authorList>
    </citation>
    <scope>NUCLEOTIDE SEQUENCE [LARGE SCALE GENOMIC DNA]</scope>
    <source>
        <strain evidence="2 3">NBRC 106054</strain>
    </source>
</reference>
<gene>
    <name evidence="2" type="ORF">FPE01S_03_07600</name>
</gene>
<evidence type="ECO:0000313" key="3">
    <source>
        <dbReference type="Proteomes" id="UP000033121"/>
    </source>
</evidence>
<protein>
    <submittedName>
        <fullName evidence="2">Uncharacterized protein</fullName>
    </submittedName>
</protein>